<feature type="domain" description="Phospholipid/glycerol acyltransferase" evidence="5">
    <location>
        <begin position="88"/>
        <end position="204"/>
    </location>
</feature>
<dbReference type="RefSeq" id="WP_073374120.1">
    <property type="nucleotide sequence ID" value="NZ_FQXS01000005.1"/>
</dbReference>
<evidence type="ECO:0000259" key="5">
    <source>
        <dbReference type="SMART" id="SM00563"/>
    </source>
</evidence>
<dbReference type="SUPFAM" id="SSF69593">
    <property type="entry name" value="Glycerol-3-phosphate (1)-acyltransferase"/>
    <property type="match status" value="1"/>
</dbReference>
<dbReference type="STRING" id="1121409.SAMN02745124_01140"/>
<evidence type="ECO:0000256" key="4">
    <source>
        <dbReference type="SAM" id="Phobius"/>
    </source>
</evidence>
<gene>
    <name evidence="6" type="ORF">SAMN02745124_01140</name>
</gene>
<protein>
    <submittedName>
        <fullName evidence="6">1-acyl-sn-glycerol-3-phosphate acyltransferase</fullName>
    </submittedName>
</protein>
<keyword evidence="4" id="KW-0812">Transmembrane</keyword>
<keyword evidence="2 6" id="KW-0808">Transferase</keyword>
<dbReference type="EMBL" id="FQXS01000005">
    <property type="protein sequence ID" value="SHH62044.1"/>
    <property type="molecule type" value="Genomic_DNA"/>
</dbReference>
<evidence type="ECO:0000256" key="2">
    <source>
        <dbReference type="ARBA" id="ARBA00022679"/>
    </source>
</evidence>
<keyword evidence="4" id="KW-0472">Membrane</keyword>
<proteinExistence type="predicted"/>
<reference evidence="6 7" key="1">
    <citation type="submission" date="2016-11" db="EMBL/GenBank/DDBJ databases">
        <authorList>
            <person name="Jaros S."/>
            <person name="Januszkiewicz K."/>
            <person name="Wedrychowicz H."/>
        </authorList>
    </citation>
    <scope>NUCLEOTIDE SEQUENCE [LARGE SCALE GENOMIC DNA]</scope>
    <source>
        <strain evidence="6 7">DSM 9705</strain>
    </source>
</reference>
<dbReference type="OrthoDB" id="9809618at2"/>
<dbReference type="PANTHER" id="PTHR10434:SF40">
    <property type="entry name" value="1-ACYL-SN-GLYCEROL-3-PHOSPHATE ACYLTRANSFERASE"/>
    <property type="match status" value="1"/>
</dbReference>
<feature type="transmembrane region" description="Helical" evidence="4">
    <location>
        <begin position="20"/>
        <end position="39"/>
    </location>
</feature>
<evidence type="ECO:0000256" key="1">
    <source>
        <dbReference type="ARBA" id="ARBA00005189"/>
    </source>
</evidence>
<dbReference type="PANTHER" id="PTHR10434">
    <property type="entry name" value="1-ACYL-SN-GLYCEROL-3-PHOSPHATE ACYLTRANSFERASE"/>
    <property type="match status" value="1"/>
</dbReference>
<keyword evidence="4" id="KW-1133">Transmembrane helix</keyword>
<keyword evidence="7" id="KW-1185">Reference proteome</keyword>
<evidence type="ECO:0000313" key="6">
    <source>
        <dbReference type="EMBL" id="SHH62044.1"/>
    </source>
</evidence>
<organism evidence="6 7">
    <name type="scientific">Desulfofustis glycolicus DSM 9705</name>
    <dbReference type="NCBI Taxonomy" id="1121409"/>
    <lineage>
        <taxon>Bacteria</taxon>
        <taxon>Pseudomonadati</taxon>
        <taxon>Thermodesulfobacteriota</taxon>
        <taxon>Desulfobulbia</taxon>
        <taxon>Desulfobulbales</taxon>
        <taxon>Desulfocapsaceae</taxon>
        <taxon>Desulfofustis</taxon>
    </lineage>
</organism>
<dbReference type="AlphaFoldDB" id="A0A1M5UGA1"/>
<dbReference type="InterPro" id="IPR002123">
    <property type="entry name" value="Plipid/glycerol_acylTrfase"/>
</dbReference>
<name>A0A1M5UGA1_9BACT</name>
<accession>A0A1M5UGA1</accession>
<dbReference type="Pfam" id="PF01553">
    <property type="entry name" value="Acyltransferase"/>
    <property type="match status" value="1"/>
</dbReference>
<sequence>MKNITSDNTTYVTRPARTAVVPSLFPSLWFYAGFLAIVWRAARLVKQGGYDTTAWQASSIDVLRRLEQAGIRVKVSGLDQVQMAPWPVVFIGNHLSVMETVLLPSLLLPYGPITYVIKQSLLEVPVFNHVMKSCRPIAVTRTNPRNDLKTVLEEGGKRLNEGISVIIFPQTTRAAFQPEQFSSIGVKLARKAGVPIVPIALVTDAWGNGRWLKDFGRIQPARPVRFAFGQPMTVAGKGTEEHQEVISFVAQHLKQWRLAEK</sequence>
<dbReference type="GO" id="GO:0003841">
    <property type="term" value="F:1-acylglycerol-3-phosphate O-acyltransferase activity"/>
    <property type="evidence" value="ECO:0007669"/>
    <property type="project" value="TreeGrafter"/>
</dbReference>
<dbReference type="SMART" id="SM00563">
    <property type="entry name" value="PlsC"/>
    <property type="match status" value="1"/>
</dbReference>
<dbReference type="CDD" id="cd07989">
    <property type="entry name" value="LPLAT_AGPAT-like"/>
    <property type="match status" value="1"/>
</dbReference>
<comment type="pathway">
    <text evidence="1">Lipid metabolism.</text>
</comment>
<dbReference type="Proteomes" id="UP000184139">
    <property type="component" value="Unassembled WGS sequence"/>
</dbReference>
<dbReference type="GO" id="GO:0006654">
    <property type="term" value="P:phosphatidic acid biosynthetic process"/>
    <property type="evidence" value="ECO:0007669"/>
    <property type="project" value="TreeGrafter"/>
</dbReference>
<keyword evidence="3 6" id="KW-0012">Acyltransferase</keyword>
<evidence type="ECO:0000313" key="7">
    <source>
        <dbReference type="Proteomes" id="UP000184139"/>
    </source>
</evidence>
<evidence type="ECO:0000256" key="3">
    <source>
        <dbReference type="ARBA" id="ARBA00023315"/>
    </source>
</evidence>